<dbReference type="PANTHER" id="PTHR42738">
    <property type="entry name" value="HYDROXYMETHYLGLUTARYL-COA LYASE"/>
    <property type="match status" value="1"/>
</dbReference>
<comment type="similarity">
    <text evidence="1">Belongs to the HMG-CoA lyase family.</text>
</comment>
<dbReference type="GO" id="GO:0016829">
    <property type="term" value="F:lyase activity"/>
    <property type="evidence" value="ECO:0007669"/>
    <property type="project" value="UniProtKB-KW"/>
</dbReference>
<proteinExistence type="inferred from homology"/>
<accession>A0ABS5PM20</accession>
<dbReference type="PROSITE" id="PS50991">
    <property type="entry name" value="PYR_CT"/>
    <property type="match status" value="1"/>
</dbReference>
<dbReference type="CDD" id="cd07938">
    <property type="entry name" value="DRE_TIM_HMGL"/>
    <property type="match status" value="1"/>
</dbReference>
<name>A0ABS5PM20_9FIRM</name>
<dbReference type="NCBIfam" id="NF004283">
    <property type="entry name" value="PRK05692.1"/>
    <property type="match status" value="1"/>
</dbReference>
<evidence type="ECO:0000256" key="1">
    <source>
        <dbReference type="ARBA" id="ARBA00009405"/>
    </source>
</evidence>
<dbReference type="Pfam" id="PF00682">
    <property type="entry name" value="HMGL-like"/>
    <property type="match status" value="1"/>
</dbReference>
<dbReference type="PANTHER" id="PTHR42738:SF7">
    <property type="entry name" value="HYDROXYMETHYLGLUTARYL-COA LYASE"/>
    <property type="match status" value="1"/>
</dbReference>
<dbReference type="EMBL" id="JAHBCL010000001">
    <property type="protein sequence ID" value="MBS7525092.1"/>
    <property type="molecule type" value="Genomic_DNA"/>
</dbReference>
<dbReference type="Gene3D" id="3.20.20.70">
    <property type="entry name" value="Aldolase class I"/>
    <property type="match status" value="1"/>
</dbReference>
<dbReference type="SUPFAM" id="SSF51569">
    <property type="entry name" value="Aldolase"/>
    <property type="match status" value="1"/>
</dbReference>
<evidence type="ECO:0000256" key="3">
    <source>
        <dbReference type="ARBA" id="ARBA00023239"/>
    </source>
</evidence>
<protein>
    <submittedName>
        <fullName evidence="5">Hydroxymethylglutaryl-CoA lyase</fullName>
    </submittedName>
</protein>
<dbReference type="InterPro" id="IPR000891">
    <property type="entry name" value="PYR_CT"/>
</dbReference>
<reference evidence="5 6" key="1">
    <citation type="submission" date="2021-05" db="EMBL/GenBank/DDBJ databases">
        <title>Fusibacter ferrireducens sp. nov., an anaerobic, sulfur- and Fe-reducing bacterium isolated from the mangrove sediment.</title>
        <authorList>
            <person name="Qiu D."/>
        </authorList>
    </citation>
    <scope>NUCLEOTIDE SEQUENCE [LARGE SCALE GENOMIC DNA]</scope>
    <source>
        <strain evidence="5 6">DSM 12116</strain>
    </source>
</reference>
<dbReference type="Proteomes" id="UP000746471">
    <property type="component" value="Unassembled WGS sequence"/>
</dbReference>
<keyword evidence="2" id="KW-0479">Metal-binding</keyword>
<keyword evidence="6" id="KW-1185">Reference proteome</keyword>
<sequence>MRKKIEIWEVGPRDGLQNELDLLETSAKIELIAKLLKAGLKNIEITSFVNPKMVPQFYDAEDVLKHFKGFEDQGVVLSSLVPNVTGAKRAIESGARAVSVFMSASEAHNRANVNMSIEDSLTQLGVVSRSIQEQIDFFRGYIVTTFGCPYQGEVPIESVLNVCRAYLEMGVQEISLGDTTGMANPEQVKKVIESVQREIDGKARLAVHFHDTRGLGLANAYAAYESGITVFDASIGGLGGCPFAPGATGNIATEDLAHMFELFGIDTGLDFDILREANDYLGTLLHKKLPAALGKTDPVWKFRKSLS</sequence>
<evidence type="ECO:0000313" key="5">
    <source>
        <dbReference type="EMBL" id="MBS7525092.1"/>
    </source>
</evidence>
<keyword evidence="3 5" id="KW-0456">Lyase</keyword>
<gene>
    <name evidence="5" type="ORF">KHM83_00225</name>
</gene>
<organism evidence="5 6">
    <name type="scientific">Fusibacter paucivorans</name>
    <dbReference type="NCBI Taxonomy" id="76009"/>
    <lineage>
        <taxon>Bacteria</taxon>
        <taxon>Bacillati</taxon>
        <taxon>Bacillota</taxon>
        <taxon>Clostridia</taxon>
        <taxon>Eubacteriales</taxon>
        <taxon>Eubacteriales Family XII. Incertae Sedis</taxon>
        <taxon>Fusibacter</taxon>
    </lineage>
</organism>
<dbReference type="InterPro" id="IPR013785">
    <property type="entry name" value="Aldolase_TIM"/>
</dbReference>
<dbReference type="RefSeq" id="WP_213234881.1">
    <property type="nucleotide sequence ID" value="NZ_JAHBCL010000001.1"/>
</dbReference>
<evidence type="ECO:0000313" key="6">
    <source>
        <dbReference type="Proteomes" id="UP000746471"/>
    </source>
</evidence>
<comment type="caution">
    <text evidence="5">The sequence shown here is derived from an EMBL/GenBank/DDBJ whole genome shotgun (WGS) entry which is preliminary data.</text>
</comment>
<dbReference type="InterPro" id="IPR043594">
    <property type="entry name" value="HMGL"/>
</dbReference>
<evidence type="ECO:0000259" key="4">
    <source>
        <dbReference type="PROSITE" id="PS50991"/>
    </source>
</evidence>
<evidence type="ECO:0000256" key="2">
    <source>
        <dbReference type="ARBA" id="ARBA00022723"/>
    </source>
</evidence>
<feature type="domain" description="Pyruvate carboxyltransferase" evidence="4">
    <location>
        <begin position="5"/>
        <end position="275"/>
    </location>
</feature>